<sequence length="260" mass="32259">IQYICFSDQLIKCPPWKIIYIKPKFKDGRREARKFKILPHIYLKDFKYSLWVDGSYEILDDLSKYVKKWLGKNYIAVKNHSVRHCLYDEARFCMKQKLDSRKLIVKQINKYFREGYPKNNGLVETGFLIRQHTEDVKRFNERWWREVKHFSRRDQISFNYITYKLNMNCSIISKNEIKRTLNWRGHNKVLMHRYLNFNDRIYHYVIRFYIILQMVRYFYNKQAVNHLKIYYKEIKYNLLGKKIHLPKIISYFIQLIYKYI</sequence>
<gene>
    <name evidence="2" type="ORF">S01H1_42872</name>
</gene>
<proteinExistence type="predicted"/>
<feature type="domain" description="TOD1/MUCI70 glycosyltransferase-like" evidence="1">
    <location>
        <begin position="15"/>
        <end position="168"/>
    </location>
</feature>
<reference evidence="2" key="1">
    <citation type="journal article" date="2014" name="Front. Microbiol.">
        <title>High frequency of phylogenetically diverse reductive dehalogenase-homologous genes in deep subseafloor sedimentary metagenomes.</title>
        <authorList>
            <person name="Kawai M."/>
            <person name="Futagami T."/>
            <person name="Toyoda A."/>
            <person name="Takaki Y."/>
            <person name="Nishi S."/>
            <person name="Hori S."/>
            <person name="Arai W."/>
            <person name="Tsubouchi T."/>
            <person name="Morono Y."/>
            <person name="Uchiyama I."/>
            <person name="Ito T."/>
            <person name="Fujiyama A."/>
            <person name="Inagaki F."/>
            <person name="Takami H."/>
        </authorList>
    </citation>
    <scope>NUCLEOTIDE SEQUENCE</scope>
    <source>
        <strain evidence="2">Expedition CK06-06</strain>
    </source>
</reference>
<dbReference type="EMBL" id="BARS01027282">
    <property type="protein sequence ID" value="GAG10197.1"/>
    <property type="molecule type" value="Genomic_DNA"/>
</dbReference>
<dbReference type="AlphaFoldDB" id="X0VG50"/>
<name>X0VG50_9ZZZZ</name>
<evidence type="ECO:0000313" key="2">
    <source>
        <dbReference type="EMBL" id="GAG10197.1"/>
    </source>
</evidence>
<evidence type="ECO:0000259" key="1">
    <source>
        <dbReference type="Pfam" id="PF04765"/>
    </source>
</evidence>
<dbReference type="InterPro" id="IPR006852">
    <property type="entry name" value="TOD1_MUCI70"/>
</dbReference>
<organism evidence="2">
    <name type="scientific">marine sediment metagenome</name>
    <dbReference type="NCBI Taxonomy" id="412755"/>
    <lineage>
        <taxon>unclassified sequences</taxon>
        <taxon>metagenomes</taxon>
        <taxon>ecological metagenomes</taxon>
    </lineage>
</organism>
<dbReference type="PANTHER" id="PTHR12956:SF22">
    <property type="entry name" value="OS06G0724300 PROTEIN"/>
    <property type="match status" value="1"/>
</dbReference>
<dbReference type="Pfam" id="PF04765">
    <property type="entry name" value="TOD1_MUCI70"/>
    <property type="match status" value="1"/>
</dbReference>
<accession>X0VG50</accession>
<feature type="non-terminal residue" evidence="2">
    <location>
        <position position="1"/>
    </location>
</feature>
<protein>
    <recommendedName>
        <fullName evidence="1">TOD1/MUCI70 glycosyltransferase-like domain-containing protein</fullName>
    </recommendedName>
</protein>
<dbReference type="PANTHER" id="PTHR12956">
    <property type="entry name" value="ALKALINE CERAMIDASE-RELATED"/>
    <property type="match status" value="1"/>
</dbReference>
<dbReference type="InterPro" id="IPR048354">
    <property type="entry name" value="TOD1_MUCI70_glycTrfase_dom"/>
</dbReference>
<comment type="caution">
    <text evidence="2">The sequence shown here is derived from an EMBL/GenBank/DDBJ whole genome shotgun (WGS) entry which is preliminary data.</text>
</comment>